<evidence type="ECO:0000313" key="4">
    <source>
        <dbReference type="Proteomes" id="UP000824204"/>
    </source>
</evidence>
<feature type="domain" description="Ferrous iron transporter FeoA-like" evidence="2">
    <location>
        <begin position="1"/>
        <end position="72"/>
    </location>
</feature>
<evidence type="ECO:0000259" key="2">
    <source>
        <dbReference type="SMART" id="SM00899"/>
    </source>
</evidence>
<keyword evidence="1" id="KW-0408">Iron</keyword>
<evidence type="ECO:0000256" key="1">
    <source>
        <dbReference type="ARBA" id="ARBA00023004"/>
    </source>
</evidence>
<dbReference type="InterPro" id="IPR008988">
    <property type="entry name" value="Transcriptional_repressor_C"/>
</dbReference>
<accession>A0A9D2AG26</accession>
<sequence length="74" mass="8293">MLLSDAVMGESYIVEKIHLPFETERRLEALGMTDRTRISVLGRKGRGILIVKLRGSRFALGAAITHNIEVERAE</sequence>
<reference evidence="3" key="1">
    <citation type="journal article" date="2021" name="PeerJ">
        <title>Extensive microbial diversity within the chicken gut microbiome revealed by metagenomics and culture.</title>
        <authorList>
            <person name="Gilroy R."/>
            <person name="Ravi A."/>
            <person name="Getino M."/>
            <person name="Pursley I."/>
            <person name="Horton D.L."/>
            <person name="Alikhan N.F."/>
            <person name="Baker D."/>
            <person name="Gharbi K."/>
            <person name="Hall N."/>
            <person name="Watson M."/>
            <person name="Adriaenssens E.M."/>
            <person name="Foster-Nyarko E."/>
            <person name="Jarju S."/>
            <person name="Secka A."/>
            <person name="Antonio M."/>
            <person name="Oren A."/>
            <person name="Chaudhuri R.R."/>
            <person name="La Ragione R."/>
            <person name="Hildebrand F."/>
            <person name="Pallen M.J."/>
        </authorList>
    </citation>
    <scope>NUCLEOTIDE SEQUENCE</scope>
    <source>
        <strain evidence="3">811</strain>
    </source>
</reference>
<dbReference type="Pfam" id="PF04023">
    <property type="entry name" value="FeoA"/>
    <property type="match status" value="1"/>
</dbReference>
<dbReference type="InterPro" id="IPR007167">
    <property type="entry name" value="Fe-transptr_FeoA-like"/>
</dbReference>
<comment type="caution">
    <text evidence="3">The sequence shown here is derived from an EMBL/GenBank/DDBJ whole genome shotgun (WGS) entry which is preliminary data.</text>
</comment>
<name>A0A9D2AG26_9FIRM</name>
<proteinExistence type="predicted"/>
<gene>
    <name evidence="3" type="ORF">H9741_08370</name>
</gene>
<dbReference type="EMBL" id="DXFX01000107">
    <property type="protein sequence ID" value="HIX08469.1"/>
    <property type="molecule type" value="Genomic_DNA"/>
</dbReference>
<protein>
    <submittedName>
        <fullName evidence="3">Ferrous iron transport protein A</fullName>
    </submittedName>
</protein>
<dbReference type="GO" id="GO:0046914">
    <property type="term" value="F:transition metal ion binding"/>
    <property type="evidence" value="ECO:0007669"/>
    <property type="project" value="InterPro"/>
</dbReference>
<dbReference type="Proteomes" id="UP000824204">
    <property type="component" value="Unassembled WGS sequence"/>
</dbReference>
<dbReference type="AlphaFoldDB" id="A0A9D2AG26"/>
<dbReference type="SUPFAM" id="SSF50037">
    <property type="entry name" value="C-terminal domain of transcriptional repressors"/>
    <property type="match status" value="1"/>
</dbReference>
<organism evidence="3 4">
    <name type="scientific">Candidatus Borkfalkia faecipullorum</name>
    <dbReference type="NCBI Taxonomy" id="2838510"/>
    <lineage>
        <taxon>Bacteria</taxon>
        <taxon>Bacillati</taxon>
        <taxon>Bacillota</taxon>
        <taxon>Clostridia</taxon>
        <taxon>Christensenellales</taxon>
        <taxon>Christensenellaceae</taxon>
        <taxon>Candidatus Borkfalkia</taxon>
    </lineage>
</organism>
<dbReference type="Gene3D" id="2.30.30.90">
    <property type="match status" value="1"/>
</dbReference>
<dbReference type="SMART" id="SM00899">
    <property type="entry name" value="FeoA"/>
    <property type="match status" value="1"/>
</dbReference>
<reference evidence="3" key="2">
    <citation type="submission" date="2021-04" db="EMBL/GenBank/DDBJ databases">
        <authorList>
            <person name="Gilroy R."/>
        </authorList>
    </citation>
    <scope>NUCLEOTIDE SEQUENCE</scope>
    <source>
        <strain evidence="3">811</strain>
    </source>
</reference>
<dbReference type="InterPro" id="IPR038157">
    <property type="entry name" value="FeoA_core_dom"/>
</dbReference>
<evidence type="ECO:0000313" key="3">
    <source>
        <dbReference type="EMBL" id="HIX08469.1"/>
    </source>
</evidence>